<accession>A0ACC0E4J3</accession>
<dbReference type="EMBL" id="CM045874">
    <property type="protein sequence ID" value="KAI7944585.1"/>
    <property type="molecule type" value="Genomic_DNA"/>
</dbReference>
<name>A0ACC0E4J3_9BASI</name>
<dbReference type="Proteomes" id="UP001060170">
    <property type="component" value="Chromosome 10"/>
</dbReference>
<evidence type="ECO:0000313" key="1">
    <source>
        <dbReference type="EMBL" id="KAI7944585.1"/>
    </source>
</evidence>
<protein>
    <submittedName>
        <fullName evidence="1">Uncharacterized protein</fullName>
    </submittedName>
</protein>
<keyword evidence="2" id="KW-1185">Reference proteome</keyword>
<reference evidence="1 2" key="3">
    <citation type="journal article" date="2022" name="Microbiol. Spectr.">
        <title>Folding features and dynamics of 3D genome architecture in plant fungal pathogens.</title>
        <authorList>
            <person name="Xia C."/>
        </authorList>
    </citation>
    <scope>NUCLEOTIDE SEQUENCE [LARGE SCALE GENOMIC DNA]</scope>
    <source>
        <strain evidence="1 2">93-210</strain>
    </source>
</reference>
<reference evidence="2" key="1">
    <citation type="journal article" date="2018" name="BMC Genomics">
        <title>Genomic insights into host adaptation between the wheat stripe rust pathogen (Puccinia striiformis f. sp. tritici) and the barley stripe rust pathogen (Puccinia striiformis f. sp. hordei).</title>
        <authorList>
            <person name="Xia C."/>
            <person name="Wang M."/>
            <person name="Yin C."/>
            <person name="Cornejo O.E."/>
            <person name="Hulbert S.H."/>
            <person name="Chen X."/>
        </authorList>
    </citation>
    <scope>NUCLEOTIDE SEQUENCE [LARGE SCALE GENOMIC DNA]</scope>
    <source>
        <strain evidence="2">93-210</strain>
    </source>
</reference>
<evidence type="ECO:0000313" key="2">
    <source>
        <dbReference type="Proteomes" id="UP001060170"/>
    </source>
</evidence>
<reference evidence="2" key="2">
    <citation type="journal article" date="2018" name="Mol. Plant Microbe Interact.">
        <title>Genome sequence resources for the wheat stripe rust pathogen (Puccinia striiformis f. sp. tritici) and the barley stripe rust pathogen (Puccinia striiformis f. sp. hordei).</title>
        <authorList>
            <person name="Xia C."/>
            <person name="Wang M."/>
            <person name="Yin C."/>
            <person name="Cornejo O.E."/>
            <person name="Hulbert S.H."/>
            <person name="Chen X."/>
        </authorList>
    </citation>
    <scope>NUCLEOTIDE SEQUENCE [LARGE SCALE GENOMIC DNA]</scope>
    <source>
        <strain evidence="2">93-210</strain>
    </source>
</reference>
<proteinExistence type="predicted"/>
<gene>
    <name evidence="1" type="ORF">MJO28_010280</name>
</gene>
<organism evidence="1 2">
    <name type="scientific">Puccinia striiformis f. sp. tritici</name>
    <dbReference type="NCBI Taxonomy" id="168172"/>
    <lineage>
        <taxon>Eukaryota</taxon>
        <taxon>Fungi</taxon>
        <taxon>Dikarya</taxon>
        <taxon>Basidiomycota</taxon>
        <taxon>Pucciniomycotina</taxon>
        <taxon>Pucciniomycetes</taxon>
        <taxon>Pucciniales</taxon>
        <taxon>Pucciniaceae</taxon>
        <taxon>Puccinia</taxon>
    </lineage>
</organism>
<sequence length="129" mass="13871">MHLLNSFGIAMVLFILQIKKSSAGRLGETPEGSRGGCEKSDAAHRVVACAKYTVHLSNPGRRGQAPISYWSMEVIPAPGKTDHSDCSKVRFPVQACCTDLGNGPKLFTTTLKIAEKCTGPNGQPLKLWS</sequence>
<comment type="caution">
    <text evidence="1">The sequence shown here is derived from an EMBL/GenBank/DDBJ whole genome shotgun (WGS) entry which is preliminary data.</text>
</comment>